<protein>
    <submittedName>
        <fullName evidence="1">Uncharacterized protein</fullName>
    </submittedName>
</protein>
<reference evidence="1 2" key="1">
    <citation type="submission" date="2023-04" db="EMBL/GenBank/DDBJ databases">
        <title>Colletotrichum tabacum stain YC1 causing leaf anthracnose on Nicotiana tabacum(L.) cv.</title>
        <authorList>
            <person name="Ji Z."/>
            <person name="Wang M."/>
            <person name="Zhang J."/>
            <person name="Wang N."/>
            <person name="Zhou Z."/>
        </authorList>
    </citation>
    <scope>NUCLEOTIDE SEQUENCE [LARGE SCALE GENOMIC DNA]</scope>
    <source>
        <strain evidence="1 2">YC1</strain>
    </source>
</reference>
<evidence type="ECO:0000313" key="2">
    <source>
        <dbReference type="Proteomes" id="UP001327957"/>
    </source>
</evidence>
<sequence>MAVVYKSGDHAPGEDDCEGCRKIQEELTGLSVGSESSEEYEDG</sequence>
<organism evidence="1 2">
    <name type="scientific">Colletotrichum tabaci</name>
    <dbReference type="NCBI Taxonomy" id="1209068"/>
    <lineage>
        <taxon>Eukaryota</taxon>
        <taxon>Fungi</taxon>
        <taxon>Dikarya</taxon>
        <taxon>Ascomycota</taxon>
        <taxon>Pezizomycotina</taxon>
        <taxon>Sordariomycetes</taxon>
        <taxon>Hypocreomycetidae</taxon>
        <taxon>Glomerellales</taxon>
        <taxon>Glomerellaceae</taxon>
        <taxon>Colletotrichum</taxon>
        <taxon>Colletotrichum destructivum species complex</taxon>
    </lineage>
</organism>
<dbReference type="Proteomes" id="UP001327957">
    <property type="component" value="Unassembled WGS sequence"/>
</dbReference>
<name>A0AAV9TDW6_9PEZI</name>
<accession>A0AAV9TDW6</accession>
<dbReference type="EMBL" id="JASAOK010000039">
    <property type="protein sequence ID" value="KAK6217131.1"/>
    <property type="molecule type" value="Genomic_DNA"/>
</dbReference>
<dbReference type="AlphaFoldDB" id="A0AAV9TDW6"/>
<keyword evidence="2" id="KW-1185">Reference proteome</keyword>
<gene>
    <name evidence="1" type="ORF">QIS74_07245</name>
</gene>
<evidence type="ECO:0000313" key="1">
    <source>
        <dbReference type="EMBL" id="KAK6217131.1"/>
    </source>
</evidence>
<proteinExistence type="predicted"/>
<comment type="caution">
    <text evidence="1">The sequence shown here is derived from an EMBL/GenBank/DDBJ whole genome shotgun (WGS) entry which is preliminary data.</text>
</comment>